<dbReference type="GO" id="GO:0019058">
    <property type="term" value="P:viral life cycle"/>
    <property type="evidence" value="ECO:0007669"/>
    <property type="project" value="InterPro"/>
</dbReference>
<dbReference type="EMBL" id="CP017241">
    <property type="protein sequence ID" value="APO74259.1"/>
    <property type="molecule type" value="Genomic_DNA"/>
</dbReference>
<reference evidence="1 2" key="1">
    <citation type="submission" date="2016-09" db="EMBL/GenBank/DDBJ databases">
        <title>The complete genome sequences of Rhizobium gallicum, symbiovars gallicum and phaseoli, symbionts associated to common bean (Phaseolus vulgaris).</title>
        <authorList>
            <person name="Bustos P."/>
            <person name="Santamaria R.I."/>
            <person name="Perez-Carrascal O.M."/>
            <person name="Juarez S."/>
            <person name="Lozano L."/>
            <person name="Martinez-Flores I."/>
            <person name="Martinez-Romero E."/>
            <person name="Cevallos M."/>
            <person name="Romero D."/>
            <person name="Davila G."/>
            <person name="Gonzalez V."/>
        </authorList>
    </citation>
    <scope>NUCLEOTIDE SEQUENCE [LARGE SCALE GENOMIC DNA]</scope>
    <source>
        <strain evidence="1 2">8C-3</strain>
    </source>
</reference>
<accession>A0A1L5P273</accession>
<dbReference type="RefSeq" id="WP_074060820.1">
    <property type="nucleotide sequence ID" value="NZ_CP017241.1"/>
</dbReference>
<dbReference type="Gene3D" id="3.30.1580.10">
    <property type="entry name" value="Head-to-tail joining protein W"/>
    <property type="match status" value="1"/>
</dbReference>
<dbReference type="Pfam" id="PF02831">
    <property type="entry name" value="gpW"/>
    <property type="match status" value="1"/>
</dbReference>
<name>A0A1L5P273_RHIET</name>
<organism evidence="1 2">
    <name type="scientific">Rhizobium etli 8C-3</name>
    <dbReference type="NCBI Taxonomy" id="538025"/>
    <lineage>
        <taxon>Bacteria</taxon>
        <taxon>Pseudomonadati</taxon>
        <taxon>Pseudomonadota</taxon>
        <taxon>Alphaproteobacteria</taxon>
        <taxon>Hyphomicrobiales</taxon>
        <taxon>Rhizobiaceae</taxon>
        <taxon>Rhizobium/Agrobacterium group</taxon>
        <taxon>Rhizobium</taxon>
    </lineage>
</organism>
<dbReference type="AlphaFoldDB" id="A0A1L5P273"/>
<gene>
    <name evidence="1" type="ORF">AM571_CH01424</name>
</gene>
<dbReference type="SUPFAM" id="SSF64210">
    <property type="entry name" value="Head-to-tail joining protein W, gpW"/>
    <property type="match status" value="1"/>
</dbReference>
<evidence type="ECO:0000313" key="1">
    <source>
        <dbReference type="EMBL" id="APO74259.1"/>
    </source>
</evidence>
<dbReference type="InterPro" id="IPR004174">
    <property type="entry name" value="GpW"/>
</dbReference>
<dbReference type="InterPro" id="IPR036626">
    <property type="entry name" value="GpW_sf"/>
</dbReference>
<proteinExistence type="predicted"/>
<protein>
    <submittedName>
        <fullName evidence="1">Phage head-to-tail joining protein</fullName>
    </submittedName>
</protein>
<sequence>MALTEAERALAQARLDEARAALHRLTIGQAEVSLVYNGESITYSAADAGRLQTYIRQLEAQLGLRSSARARSRGVIFG</sequence>
<dbReference type="Proteomes" id="UP000185109">
    <property type="component" value="Chromosome"/>
</dbReference>
<evidence type="ECO:0000313" key="2">
    <source>
        <dbReference type="Proteomes" id="UP000185109"/>
    </source>
</evidence>